<evidence type="ECO:0000256" key="15">
    <source>
        <dbReference type="SAM" id="Coils"/>
    </source>
</evidence>
<keyword evidence="13 17" id="KW-0472">Membrane</keyword>
<dbReference type="PANTHER" id="PTHR42878">
    <property type="entry name" value="TWO-COMPONENT HISTIDINE KINASE"/>
    <property type="match status" value="1"/>
</dbReference>
<evidence type="ECO:0000256" key="4">
    <source>
        <dbReference type="ARBA" id="ARBA00012438"/>
    </source>
</evidence>
<dbReference type="EC" id="2.7.13.3" evidence="4"/>
<dbReference type="Pfam" id="PF02518">
    <property type="entry name" value="HATPase_c"/>
    <property type="match status" value="1"/>
</dbReference>
<feature type="transmembrane region" description="Helical" evidence="17">
    <location>
        <begin position="41"/>
        <end position="62"/>
    </location>
</feature>
<dbReference type="SUPFAM" id="SSF55874">
    <property type="entry name" value="ATPase domain of HSP90 chaperone/DNA topoisomerase II/histidine kinase"/>
    <property type="match status" value="1"/>
</dbReference>
<keyword evidence="6" id="KW-0808">Transferase</keyword>
<comment type="catalytic activity">
    <reaction evidence="1">
        <text>ATP + protein L-histidine = ADP + protein N-phospho-L-histidine.</text>
        <dbReference type="EC" id="2.7.13.3"/>
    </reaction>
</comment>
<dbReference type="SUPFAM" id="SSF55785">
    <property type="entry name" value="PYP-like sensor domain (PAS domain)"/>
    <property type="match status" value="1"/>
</dbReference>
<keyword evidence="7 17" id="KW-0812">Transmembrane</keyword>
<dbReference type="EMBL" id="CP073721">
    <property type="protein sequence ID" value="UWZ33671.1"/>
    <property type="molecule type" value="Genomic_DNA"/>
</dbReference>
<dbReference type="InterPro" id="IPR005467">
    <property type="entry name" value="His_kinase_dom"/>
</dbReference>
<feature type="domain" description="Histidine kinase" evidence="18">
    <location>
        <begin position="226"/>
        <end position="453"/>
    </location>
</feature>
<sequence>MRSGCGFLTLATAHPIAPHRGAGLAVAADPWDLPGGYTDRLLLVAATGVLLSLLLTALVYLLSTRRAKAMALVEEATRELRAAERAARDQSALQQAILSSLGEGVTVVGGDGRILLHNPAARQLLGTADDADHLEDWPAHYGAYLPDRITPFPAGELPMVRALNGVAADGVEMVIRNAAHPDGILVSVSARPLDRSGGGPRGAVAVLHDITELRRYESELAQFAAVVAHDLKSPLTAVHGFAAVAAEAIAADPPRLDTAAAAVQRVRQGATRMRTIIDDLLAYATARDAPLNPTEVDLRAVVEAVVAEHTAAPPLASLSAAASGGRPPVPSIAVGPLPVVEADPGLLRLVVDNLVGNAVKYTRAGRIPHVEITATGDGAGVLLEVADRGIGIPDAEKSRVFESFHRVRPMDYGGTGLGLSICRRIVERHGGSIAVEDNPGGGTRFRVFLPQPVLPGGGWERPQRPVRDPHLATITSPAVR</sequence>
<name>A0ABY5YVB1_9ACTN</name>
<evidence type="ECO:0000259" key="18">
    <source>
        <dbReference type="PROSITE" id="PS50109"/>
    </source>
</evidence>
<dbReference type="Pfam" id="PF08448">
    <property type="entry name" value="PAS_4"/>
    <property type="match status" value="1"/>
</dbReference>
<dbReference type="PROSITE" id="PS50113">
    <property type="entry name" value="PAC"/>
    <property type="match status" value="1"/>
</dbReference>
<evidence type="ECO:0000313" key="20">
    <source>
        <dbReference type="EMBL" id="UWZ33671.1"/>
    </source>
</evidence>
<dbReference type="PANTHER" id="PTHR42878:SF7">
    <property type="entry name" value="SENSOR HISTIDINE KINASE GLRK"/>
    <property type="match status" value="1"/>
</dbReference>
<dbReference type="InterPro" id="IPR000014">
    <property type="entry name" value="PAS"/>
</dbReference>
<protein>
    <recommendedName>
        <fullName evidence="14">Sensor-like histidine kinase SenX3</fullName>
        <ecNumber evidence="4">2.7.13.3</ecNumber>
    </recommendedName>
</protein>
<feature type="coiled-coil region" evidence="15">
    <location>
        <begin position="66"/>
        <end position="93"/>
    </location>
</feature>
<dbReference type="InterPro" id="IPR035965">
    <property type="entry name" value="PAS-like_dom_sf"/>
</dbReference>
<dbReference type="InterPro" id="IPR000700">
    <property type="entry name" value="PAS-assoc_C"/>
</dbReference>
<dbReference type="CDD" id="cd00075">
    <property type="entry name" value="HATPase"/>
    <property type="match status" value="1"/>
</dbReference>
<keyword evidence="8" id="KW-0547">Nucleotide-binding</keyword>
<dbReference type="PRINTS" id="PR00344">
    <property type="entry name" value="BCTRLSENSOR"/>
</dbReference>
<evidence type="ECO:0000256" key="2">
    <source>
        <dbReference type="ARBA" id="ARBA00004141"/>
    </source>
</evidence>
<proteinExistence type="predicted"/>
<dbReference type="Gene3D" id="1.10.287.130">
    <property type="match status" value="1"/>
</dbReference>
<evidence type="ECO:0000256" key="5">
    <source>
        <dbReference type="ARBA" id="ARBA00022553"/>
    </source>
</evidence>
<keyword evidence="5" id="KW-0597">Phosphoprotein</keyword>
<keyword evidence="11 17" id="KW-1133">Transmembrane helix</keyword>
<feature type="domain" description="PAC" evidence="19">
    <location>
        <begin position="169"/>
        <end position="222"/>
    </location>
</feature>
<dbReference type="Gene3D" id="3.30.450.20">
    <property type="entry name" value="PAS domain"/>
    <property type="match status" value="1"/>
</dbReference>
<gene>
    <name evidence="20" type="ORF">Drose_20475</name>
</gene>
<dbReference type="InterPro" id="IPR013656">
    <property type="entry name" value="PAS_4"/>
</dbReference>
<evidence type="ECO:0000256" key="3">
    <source>
        <dbReference type="ARBA" id="ARBA00004236"/>
    </source>
</evidence>
<dbReference type="InterPro" id="IPR036890">
    <property type="entry name" value="HATPase_C_sf"/>
</dbReference>
<evidence type="ECO:0000256" key="7">
    <source>
        <dbReference type="ARBA" id="ARBA00022692"/>
    </source>
</evidence>
<evidence type="ECO:0000256" key="8">
    <source>
        <dbReference type="ARBA" id="ARBA00022741"/>
    </source>
</evidence>
<evidence type="ECO:0000256" key="13">
    <source>
        <dbReference type="ARBA" id="ARBA00023136"/>
    </source>
</evidence>
<dbReference type="Gene3D" id="3.30.565.10">
    <property type="entry name" value="Histidine kinase-like ATPase, C-terminal domain"/>
    <property type="match status" value="1"/>
</dbReference>
<dbReference type="PROSITE" id="PS50109">
    <property type="entry name" value="HIS_KIN"/>
    <property type="match status" value="1"/>
</dbReference>
<keyword evidence="12" id="KW-0902">Two-component regulatory system</keyword>
<evidence type="ECO:0000256" key="17">
    <source>
        <dbReference type="SAM" id="Phobius"/>
    </source>
</evidence>
<dbReference type="RefSeq" id="WP_260722930.1">
    <property type="nucleotide sequence ID" value="NZ_BAAABS010000057.1"/>
</dbReference>
<evidence type="ECO:0000256" key="6">
    <source>
        <dbReference type="ARBA" id="ARBA00022679"/>
    </source>
</evidence>
<dbReference type="InterPro" id="IPR036097">
    <property type="entry name" value="HisK_dim/P_sf"/>
</dbReference>
<dbReference type="SMART" id="SM00388">
    <property type="entry name" value="HisKA"/>
    <property type="match status" value="1"/>
</dbReference>
<evidence type="ECO:0000256" key="11">
    <source>
        <dbReference type="ARBA" id="ARBA00022989"/>
    </source>
</evidence>
<feature type="compositionally biased region" description="Basic and acidic residues" evidence="16">
    <location>
        <begin position="461"/>
        <end position="470"/>
    </location>
</feature>
<keyword evidence="15" id="KW-0175">Coiled coil</keyword>
<keyword evidence="21" id="KW-1185">Reference proteome</keyword>
<comment type="subcellular location">
    <subcellularLocation>
        <location evidence="3">Cell membrane</location>
    </subcellularLocation>
    <subcellularLocation>
        <location evidence="2">Membrane</location>
        <topology evidence="2">Multi-pass membrane protein</topology>
    </subcellularLocation>
</comment>
<evidence type="ECO:0000256" key="9">
    <source>
        <dbReference type="ARBA" id="ARBA00022777"/>
    </source>
</evidence>
<evidence type="ECO:0000313" key="21">
    <source>
        <dbReference type="Proteomes" id="UP001058271"/>
    </source>
</evidence>
<dbReference type="SUPFAM" id="SSF47384">
    <property type="entry name" value="Homodimeric domain of signal transducing histidine kinase"/>
    <property type="match status" value="1"/>
</dbReference>
<dbReference type="InterPro" id="IPR050351">
    <property type="entry name" value="BphY/WalK/GraS-like"/>
</dbReference>
<feature type="region of interest" description="Disordered" evidence="16">
    <location>
        <begin position="458"/>
        <end position="480"/>
    </location>
</feature>
<evidence type="ECO:0000256" key="14">
    <source>
        <dbReference type="ARBA" id="ARBA00039401"/>
    </source>
</evidence>
<dbReference type="Proteomes" id="UP001058271">
    <property type="component" value="Chromosome"/>
</dbReference>
<dbReference type="SMART" id="SM00387">
    <property type="entry name" value="HATPase_c"/>
    <property type="match status" value="1"/>
</dbReference>
<keyword evidence="10" id="KW-0067">ATP-binding</keyword>
<reference evidence="20" key="1">
    <citation type="submission" date="2021-04" db="EMBL/GenBank/DDBJ databases">
        <title>Biosynthetic gene clusters of Dactylosporangioum roseum.</title>
        <authorList>
            <person name="Hartkoorn R.C."/>
            <person name="Beaudoing E."/>
            <person name="Hot D."/>
            <person name="Moureu S."/>
        </authorList>
    </citation>
    <scope>NUCLEOTIDE SEQUENCE</scope>
    <source>
        <strain evidence="20">NRRL B-16295</strain>
    </source>
</reference>
<evidence type="ECO:0000256" key="1">
    <source>
        <dbReference type="ARBA" id="ARBA00000085"/>
    </source>
</evidence>
<dbReference type="InterPro" id="IPR003594">
    <property type="entry name" value="HATPase_dom"/>
</dbReference>
<accession>A0ABY5YVB1</accession>
<dbReference type="Pfam" id="PF00512">
    <property type="entry name" value="HisKA"/>
    <property type="match status" value="1"/>
</dbReference>
<evidence type="ECO:0000256" key="10">
    <source>
        <dbReference type="ARBA" id="ARBA00022840"/>
    </source>
</evidence>
<keyword evidence="9" id="KW-0418">Kinase</keyword>
<evidence type="ECO:0000256" key="12">
    <source>
        <dbReference type="ARBA" id="ARBA00023012"/>
    </source>
</evidence>
<evidence type="ECO:0000256" key="16">
    <source>
        <dbReference type="SAM" id="MobiDB-lite"/>
    </source>
</evidence>
<organism evidence="20 21">
    <name type="scientific">Dactylosporangium roseum</name>
    <dbReference type="NCBI Taxonomy" id="47989"/>
    <lineage>
        <taxon>Bacteria</taxon>
        <taxon>Bacillati</taxon>
        <taxon>Actinomycetota</taxon>
        <taxon>Actinomycetes</taxon>
        <taxon>Micromonosporales</taxon>
        <taxon>Micromonosporaceae</taxon>
        <taxon>Dactylosporangium</taxon>
    </lineage>
</organism>
<evidence type="ECO:0000259" key="19">
    <source>
        <dbReference type="PROSITE" id="PS50113"/>
    </source>
</evidence>
<dbReference type="CDD" id="cd00130">
    <property type="entry name" value="PAS"/>
    <property type="match status" value="1"/>
</dbReference>
<dbReference type="CDD" id="cd00082">
    <property type="entry name" value="HisKA"/>
    <property type="match status" value="1"/>
</dbReference>
<dbReference type="InterPro" id="IPR004358">
    <property type="entry name" value="Sig_transdc_His_kin-like_C"/>
</dbReference>
<dbReference type="InterPro" id="IPR003661">
    <property type="entry name" value="HisK_dim/P_dom"/>
</dbReference>